<feature type="region of interest" description="Disordered" evidence="1">
    <location>
        <begin position="416"/>
        <end position="467"/>
    </location>
</feature>
<sequence length="480" mass="53464">MELVAMEGVARVDHFAAPFEIELEWEHRMRNRLEEMESVGAKVWETLRSIGNLVDTLAEARTVPNLRKEPVDGDMNRTMQGNYLLDAELDATGLKLPDMEIGGKECGCCCHSVGRRKGITSAEVGVQAYPALISVATNTTSDECMGIGIGSGREIVGMRKELEVECLSADIKGSSGCRERYRDQLAGKGERKDNENCEDDRVAQKGGTGIVEEEKKKKKPADLGHEMEMVSGDCRSDNAVSGLSRGRKRRRIEKKKKEKEEKFRMDESVASYSSTGPDRANHRVLTGLEAAGLGFMEAGSLDKGFGRRRRRRTWIDVRDRVFCPVCHGSGRSAVCDDGRDRDCLPASRMRVNSGREWNESAPPAPPALAPVAGLRRWVETPVGAPHGNRIYREREERRKPGDMSSEWEIVRRKRRVGKGEKRKEGNREEKDEEGERPARGIGAGRAWGRDDPRFGARSPLGGPLQRPLSPCTRAYIILYG</sequence>
<proteinExistence type="predicted"/>
<dbReference type="InParanoid" id="E2BQE4"/>
<evidence type="ECO:0000313" key="3">
    <source>
        <dbReference type="Proteomes" id="UP000008237"/>
    </source>
</evidence>
<dbReference type="EMBL" id="GL449753">
    <property type="protein sequence ID" value="EFN82086.1"/>
    <property type="molecule type" value="Genomic_DNA"/>
</dbReference>
<feature type="region of interest" description="Disordered" evidence="1">
    <location>
        <begin position="188"/>
        <end position="262"/>
    </location>
</feature>
<evidence type="ECO:0000313" key="2">
    <source>
        <dbReference type="EMBL" id="EFN82086.1"/>
    </source>
</evidence>
<feature type="compositionally biased region" description="Basic and acidic residues" evidence="1">
    <location>
        <begin position="212"/>
        <end position="228"/>
    </location>
</feature>
<dbReference type="AlphaFoldDB" id="E2BQE4"/>
<feature type="compositionally biased region" description="Basic and acidic residues" evidence="1">
    <location>
        <begin position="417"/>
        <end position="438"/>
    </location>
</feature>
<feature type="compositionally biased region" description="Basic and acidic residues" evidence="1">
    <location>
        <begin position="188"/>
        <end position="203"/>
    </location>
</feature>
<protein>
    <submittedName>
        <fullName evidence="2">Uncharacterized protein</fullName>
    </submittedName>
</protein>
<accession>E2BQE4</accession>
<dbReference type="Proteomes" id="UP000008237">
    <property type="component" value="Unassembled WGS sequence"/>
</dbReference>
<name>E2BQE4_HARSA</name>
<reference evidence="2 3" key="1">
    <citation type="journal article" date="2010" name="Science">
        <title>Genomic comparison of the ants Camponotus floridanus and Harpegnathos saltator.</title>
        <authorList>
            <person name="Bonasio R."/>
            <person name="Zhang G."/>
            <person name="Ye C."/>
            <person name="Mutti N.S."/>
            <person name="Fang X."/>
            <person name="Qin N."/>
            <person name="Donahue G."/>
            <person name="Yang P."/>
            <person name="Li Q."/>
            <person name="Li C."/>
            <person name="Zhang P."/>
            <person name="Huang Z."/>
            <person name="Berger S.L."/>
            <person name="Reinberg D."/>
            <person name="Wang J."/>
            <person name="Liebig J."/>
        </authorList>
    </citation>
    <scope>NUCLEOTIDE SEQUENCE [LARGE SCALE GENOMIC DNA]</scope>
    <source>
        <strain evidence="2 3">R22 G/1</strain>
    </source>
</reference>
<feature type="compositionally biased region" description="Basic residues" evidence="1">
    <location>
        <begin position="245"/>
        <end position="257"/>
    </location>
</feature>
<keyword evidence="3" id="KW-1185">Reference proteome</keyword>
<evidence type="ECO:0000256" key="1">
    <source>
        <dbReference type="SAM" id="MobiDB-lite"/>
    </source>
</evidence>
<organism evidence="3">
    <name type="scientific">Harpegnathos saltator</name>
    <name type="common">Jerdon's jumping ant</name>
    <dbReference type="NCBI Taxonomy" id="610380"/>
    <lineage>
        <taxon>Eukaryota</taxon>
        <taxon>Metazoa</taxon>
        <taxon>Ecdysozoa</taxon>
        <taxon>Arthropoda</taxon>
        <taxon>Hexapoda</taxon>
        <taxon>Insecta</taxon>
        <taxon>Pterygota</taxon>
        <taxon>Neoptera</taxon>
        <taxon>Endopterygota</taxon>
        <taxon>Hymenoptera</taxon>
        <taxon>Apocrita</taxon>
        <taxon>Aculeata</taxon>
        <taxon>Formicoidea</taxon>
        <taxon>Formicidae</taxon>
        <taxon>Ponerinae</taxon>
        <taxon>Ponerini</taxon>
        <taxon>Harpegnathos</taxon>
    </lineage>
</organism>
<gene>
    <name evidence="2" type="ORF">EAI_01745</name>
</gene>